<keyword evidence="7" id="KW-0539">Nucleus</keyword>
<dbReference type="GO" id="GO:0003677">
    <property type="term" value="F:DNA binding"/>
    <property type="evidence" value="ECO:0007669"/>
    <property type="project" value="UniProtKB-KW"/>
</dbReference>
<feature type="domain" description="Zn(2)-C6 fungal-type" evidence="9">
    <location>
        <begin position="26"/>
        <end position="55"/>
    </location>
</feature>
<proteinExistence type="predicted"/>
<dbReference type="InterPro" id="IPR051615">
    <property type="entry name" value="Transcr_Regulatory_Elem"/>
</dbReference>
<dbReference type="PROSITE" id="PS50048">
    <property type="entry name" value="ZN2_CY6_FUNGAL_2"/>
    <property type="match status" value="1"/>
</dbReference>
<dbReference type="InterPro" id="IPR007219">
    <property type="entry name" value="XnlR_reg_dom"/>
</dbReference>
<dbReference type="InterPro" id="IPR001138">
    <property type="entry name" value="Zn2Cys6_DnaBD"/>
</dbReference>
<dbReference type="Pfam" id="PF00172">
    <property type="entry name" value="Zn_clus"/>
    <property type="match status" value="1"/>
</dbReference>
<evidence type="ECO:0000256" key="7">
    <source>
        <dbReference type="ARBA" id="ARBA00023242"/>
    </source>
</evidence>
<dbReference type="GO" id="GO:0000981">
    <property type="term" value="F:DNA-binding transcription factor activity, RNA polymerase II-specific"/>
    <property type="evidence" value="ECO:0007669"/>
    <property type="project" value="InterPro"/>
</dbReference>
<dbReference type="OrthoDB" id="2123952at2759"/>
<dbReference type="Gene3D" id="4.10.240.10">
    <property type="entry name" value="Zn(2)-C6 fungal-type DNA-binding domain"/>
    <property type="match status" value="1"/>
</dbReference>
<evidence type="ECO:0000256" key="8">
    <source>
        <dbReference type="SAM" id="MobiDB-lite"/>
    </source>
</evidence>
<dbReference type="Proteomes" id="UP000266673">
    <property type="component" value="Unassembled WGS sequence"/>
</dbReference>
<organism evidence="10 11">
    <name type="scientific">Gigaspora rosea</name>
    <dbReference type="NCBI Taxonomy" id="44941"/>
    <lineage>
        <taxon>Eukaryota</taxon>
        <taxon>Fungi</taxon>
        <taxon>Fungi incertae sedis</taxon>
        <taxon>Mucoromycota</taxon>
        <taxon>Glomeromycotina</taxon>
        <taxon>Glomeromycetes</taxon>
        <taxon>Diversisporales</taxon>
        <taxon>Gigasporaceae</taxon>
        <taxon>Gigaspora</taxon>
    </lineage>
</organism>
<dbReference type="GO" id="GO:0006351">
    <property type="term" value="P:DNA-templated transcription"/>
    <property type="evidence" value="ECO:0007669"/>
    <property type="project" value="InterPro"/>
</dbReference>
<protein>
    <submittedName>
        <fullName evidence="10">Fungal-specific transcription factor domain-containing protein</fullName>
    </submittedName>
</protein>
<dbReference type="CDD" id="cd00067">
    <property type="entry name" value="GAL4"/>
    <property type="match status" value="1"/>
</dbReference>
<evidence type="ECO:0000256" key="4">
    <source>
        <dbReference type="ARBA" id="ARBA00023015"/>
    </source>
</evidence>
<dbReference type="GO" id="GO:0008270">
    <property type="term" value="F:zinc ion binding"/>
    <property type="evidence" value="ECO:0007669"/>
    <property type="project" value="InterPro"/>
</dbReference>
<evidence type="ECO:0000256" key="6">
    <source>
        <dbReference type="ARBA" id="ARBA00023163"/>
    </source>
</evidence>
<dbReference type="PANTHER" id="PTHR31313">
    <property type="entry name" value="TY1 ENHANCER ACTIVATOR"/>
    <property type="match status" value="1"/>
</dbReference>
<name>A0A397W5Q1_9GLOM</name>
<dbReference type="AlphaFoldDB" id="A0A397W5Q1"/>
<feature type="region of interest" description="Disordered" evidence="8">
    <location>
        <begin position="794"/>
        <end position="848"/>
    </location>
</feature>
<dbReference type="CDD" id="cd12148">
    <property type="entry name" value="fungal_TF_MHR"/>
    <property type="match status" value="1"/>
</dbReference>
<dbReference type="PANTHER" id="PTHR31313:SF81">
    <property type="entry name" value="TY1 ENHANCER ACTIVATOR"/>
    <property type="match status" value="1"/>
</dbReference>
<dbReference type="EMBL" id="QKWP01000093">
    <property type="protein sequence ID" value="RIB27603.1"/>
    <property type="molecule type" value="Genomic_DNA"/>
</dbReference>
<evidence type="ECO:0000259" key="9">
    <source>
        <dbReference type="PROSITE" id="PS50048"/>
    </source>
</evidence>
<keyword evidence="3" id="KW-0862">Zinc</keyword>
<feature type="region of interest" description="Disordered" evidence="8">
    <location>
        <begin position="399"/>
        <end position="423"/>
    </location>
</feature>
<comment type="subcellular location">
    <subcellularLocation>
        <location evidence="1">Nucleus</location>
    </subcellularLocation>
</comment>
<feature type="region of interest" description="Disordered" evidence="8">
    <location>
        <begin position="693"/>
        <end position="712"/>
    </location>
</feature>
<evidence type="ECO:0000256" key="2">
    <source>
        <dbReference type="ARBA" id="ARBA00022723"/>
    </source>
</evidence>
<keyword evidence="2" id="KW-0479">Metal-binding</keyword>
<reference evidence="10 11" key="1">
    <citation type="submission" date="2018-06" db="EMBL/GenBank/DDBJ databases">
        <title>Comparative genomics reveals the genomic features of Rhizophagus irregularis, R. cerebriforme, R. diaphanum and Gigaspora rosea, and their symbiotic lifestyle signature.</title>
        <authorList>
            <person name="Morin E."/>
            <person name="San Clemente H."/>
            <person name="Chen E.C.H."/>
            <person name="De La Providencia I."/>
            <person name="Hainaut M."/>
            <person name="Kuo A."/>
            <person name="Kohler A."/>
            <person name="Murat C."/>
            <person name="Tang N."/>
            <person name="Roy S."/>
            <person name="Loubradou J."/>
            <person name="Henrissat B."/>
            <person name="Grigoriev I.V."/>
            <person name="Corradi N."/>
            <person name="Roux C."/>
            <person name="Martin F.M."/>
        </authorList>
    </citation>
    <scope>NUCLEOTIDE SEQUENCE [LARGE SCALE GENOMIC DNA]</scope>
    <source>
        <strain evidence="10 11">DAOM 194757</strain>
    </source>
</reference>
<dbReference type="SMART" id="SM00066">
    <property type="entry name" value="GAL4"/>
    <property type="match status" value="1"/>
</dbReference>
<evidence type="ECO:0000256" key="1">
    <source>
        <dbReference type="ARBA" id="ARBA00004123"/>
    </source>
</evidence>
<feature type="compositionally biased region" description="Low complexity" evidence="8">
    <location>
        <begin position="796"/>
        <end position="840"/>
    </location>
</feature>
<keyword evidence="4" id="KW-0805">Transcription regulation</keyword>
<feature type="compositionally biased region" description="Acidic residues" evidence="8">
    <location>
        <begin position="401"/>
        <end position="411"/>
    </location>
</feature>
<feature type="compositionally biased region" description="Low complexity" evidence="8">
    <location>
        <begin position="412"/>
        <end position="423"/>
    </location>
</feature>
<keyword evidence="6" id="KW-0804">Transcription</keyword>
<evidence type="ECO:0000256" key="5">
    <source>
        <dbReference type="ARBA" id="ARBA00023125"/>
    </source>
</evidence>
<dbReference type="InterPro" id="IPR036864">
    <property type="entry name" value="Zn2-C6_fun-type_DNA-bd_sf"/>
</dbReference>
<gene>
    <name evidence="10" type="ORF">C2G38_2137751</name>
</gene>
<accession>A0A397W5Q1</accession>
<evidence type="ECO:0000313" key="11">
    <source>
        <dbReference type="Proteomes" id="UP000266673"/>
    </source>
</evidence>
<dbReference type="GO" id="GO:0005634">
    <property type="term" value="C:nucleus"/>
    <property type="evidence" value="ECO:0007669"/>
    <property type="project" value="UniProtKB-SubCell"/>
</dbReference>
<dbReference type="SUPFAM" id="SSF57701">
    <property type="entry name" value="Zn2/Cys6 DNA-binding domain"/>
    <property type="match status" value="1"/>
</dbReference>
<comment type="caution">
    <text evidence="10">The sequence shown here is derived from an EMBL/GenBank/DDBJ whole genome shotgun (WGS) entry which is preliminary data.</text>
</comment>
<dbReference type="SMART" id="SM00906">
    <property type="entry name" value="Fungal_trans"/>
    <property type="match status" value="1"/>
</dbReference>
<keyword evidence="11" id="KW-1185">Reference proteome</keyword>
<evidence type="ECO:0000313" key="10">
    <source>
        <dbReference type="EMBL" id="RIB27603.1"/>
    </source>
</evidence>
<dbReference type="Pfam" id="PF04082">
    <property type="entry name" value="Fungal_trans"/>
    <property type="match status" value="1"/>
</dbReference>
<keyword evidence="5" id="KW-0238">DNA-binding</keyword>
<dbReference type="PROSITE" id="PS00463">
    <property type="entry name" value="ZN2_CY6_FUNGAL_1"/>
    <property type="match status" value="1"/>
</dbReference>
<sequence>MSLFILDDMIVDESGDSHKRVKITTACDTCRRRKVKCDGASPCANCQRGGYQCTFSDSSSKRPRGPPKGFVALIEDRLHTIESLLVNLVNKDNTNELNKEIKRERETTIEETTTSTRQRFSTFKIRHYSPSNSITTTNSLHHLFIPSTPPADVTGFSESPTLVASHSDELASDDEDILHQNLISPNDANSLQSSTLSFLINSNQPTGASYVDPPLPTSIPQLNKALSPDVAQLLLEKYFNHFHPYFPIINRAKFVRHLSNPNVEDQPSPLLLNAIYSVGALFPPELPDSYSPATFYDRARNMLDYFIDAPRLSTVQALILLCMVDQGKPTSYRSQTYSSMAIRMAQSMGLNRRNSPVYQGKGRQTKKLVWWGCFIVDRLNSLATGDPLSINDRMCDIELPSPDEVDDDQDDGQQQSPQQQNSHSSTYAQQINIFVNFIRLARLIGQIIEHLQSTSCMGMSSPWTHHLMISNFENLLWTWHRELPHYLHYAPSPQHMPLPGHIASIHMHHQTLFLVLHYPYIANNNARQSNSRMSKTYHKSLTACTSAANLITHIGVEALNNINVCITFPTMFHCLAKAAKVHEINIASSQRVLAIPAYKNIVKTIKIFQFYQENNIMTELAGQTIKALNNILMKYQKKFSNEDISSSTSSNIPTHIKISPTITNQSYGESSTPTIDRTSSTHSIIPYVGYTSSPTSTNADTKRGSSSPTNISTQNFTYSSQPEGNGAQFIPINIGNNQIFDQFATMQMQSPTVMSPAVATDMSSTELWELGMNFGTQPGIVGFNNNSYNQMTVTGSLAPSTTTTPSLPPSTSASPTDYFTSQQIQQQRQRQSTPTTTSSPFKSHTRSNTMALDSIEHESEAGTTMLTEPMRNVGIQNVHNSQQRYVIMDTNDNNPSIDNHINNGFVVEGSGVYGRMSSSNKTHPRIFNKIPQRLMKKEDINHYTDYPSNNDQSSMSNANAINVLSRRSSGSHCGGFKFGNSVNYLEVTSAVGIGHGDDYEQYDGI</sequence>
<evidence type="ECO:0000256" key="3">
    <source>
        <dbReference type="ARBA" id="ARBA00022833"/>
    </source>
</evidence>